<sequence>MAKGSDKGSRQVISHVYSGKASEVSRTSCKATTAFKRPSEQSQAYERTTRVKHEDKQSGSYERYTRKEKASSGDLHVEKGSGRVGVKDEFTKQSTIKIGNKSGYTEYHTEERVRNVNFGTGSGGGSDGNGPNNCLTYHDNSSYGNNNSSGSYGYNYDDDNSGPGYDDYSDDDY</sequence>
<proteinExistence type="predicted"/>
<protein>
    <submittedName>
        <fullName evidence="1">Uncharacterized protein</fullName>
    </submittedName>
</protein>
<accession>A0ACC0HTC1</accession>
<name>A0ACC0HTC1_9ERIC</name>
<dbReference type="EMBL" id="CM045761">
    <property type="protein sequence ID" value="KAI8016294.1"/>
    <property type="molecule type" value="Genomic_DNA"/>
</dbReference>
<evidence type="ECO:0000313" key="1">
    <source>
        <dbReference type="EMBL" id="KAI8016294.1"/>
    </source>
</evidence>
<comment type="caution">
    <text evidence="1">The sequence shown here is derived from an EMBL/GenBank/DDBJ whole genome shotgun (WGS) entry which is preliminary data.</text>
</comment>
<organism evidence="1 2">
    <name type="scientific">Camellia lanceoleosa</name>
    <dbReference type="NCBI Taxonomy" id="1840588"/>
    <lineage>
        <taxon>Eukaryota</taxon>
        <taxon>Viridiplantae</taxon>
        <taxon>Streptophyta</taxon>
        <taxon>Embryophyta</taxon>
        <taxon>Tracheophyta</taxon>
        <taxon>Spermatophyta</taxon>
        <taxon>Magnoliopsida</taxon>
        <taxon>eudicotyledons</taxon>
        <taxon>Gunneridae</taxon>
        <taxon>Pentapetalae</taxon>
        <taxon>asterids</taxon>
        <taxon>Ericales</taxon>
        <taxon>Theaceae</taxon>
        <taxon>Camellia</taxon>
    </lineage>
</organism>
<evidence type="ECO:0000313" key="2">
    <source>
        <dbReference type="Proteomes" id="UP001060215"/>
    </source>
</evidence>
<reference evidence="1 2" key="1">
    <citation type="journal article" date="2022" name="Plant J.">
        <title>Chromosome-level genome of Camellia lanceoleosa provides a valuable resource for understanding genome evolution and self-incompatibility.</title>
        <authorList>
            <person name="Gong W."/>
            <person name="Xiao S."/>
            <person name="Wang L."/>
            <person name="Liao Z."/>
            <person name="Chang Y."/>
            <person name="Mo W."/>
            <person name="Hu G."/>
            <person name="Li W."/>
            <person name="Zhao G."/>
            <person name="Zhu H."/>
            <person name="Hu X."/>
            <person name="Ji K."/>
            <person name="Xiang X."/>
            <person name="Song Q."/>
            <person name="Yuan D."/>
            <person name="Jin S."/>
            <person name="Zhang L."/>
        </authorList>
    </citation>
    <scope>NUCLEOTIDE SEQUENCE [LARGE SCALE GENOMIC DNA]</scope>
    <source>
        <strain evidence="1">SQ_2022a</strain>
    </source>
</reference>
<gene>
    <name evidence="1" type="ORF">LOK49_LG05G02125</name>
</gene>
<keyword evidence="2" id="KW-1185">Reference proteome</keyword>
<dbReference type="Proteomes" id="UP001060215">
    <property type="component" value="Chromosome 4"/>
</dbReference>